<dbReference type="InterPro" id="IPR057157">
    <property type="entry name" value="DUF7835"/>
</dbReference>
<comment type="caution">
    <text evidence="2">The sequence shown here is derived from an EMBL/GenBank/DDBJ whole genome shotgun (WGS) entry which is preliminary data.</text>
</comment>
<accession>U2YDC1</accession>
<name>U2YDC1_9EURY</name>
<dbReference type="AlphaFoldDB" id="U2YDC1"/>
<dbReference type="Proteomes" id="UP000016986">
    <property type="component" value="Unassembled WGS sequence"/>
</dbReference>
<dbReference type="Pfam" id="PF25205">
    <property type="entry name" value="DUF7835"/>
    <property type="match status" value="1"/>
</dbReference>
<evidence type="ECO:0000259" key="1">
    <source>
        <dbReference type="Pfam" id="PF25205"/>
    </source>
</evidence>
<dbReference type="EMBL" id="BATA01000006">
    <property type="protein sequence ID" value="GAD51666.1"/>
    <property type="molecule type" value="Genomic_DNA"/>
</dbReference>
<organism evidence="2 3">
    <name type="scientific">Halarchaeum acidiphilum MH1-52-1</name>
    <dbReference type="NCBI Taxonomy" id="1261545"/>
    <lineage>
        <taxon>Archaea</taxon>
        <taxon>Methanobacteriati</taxon>
        <taxon>Methanobacteriota</taxon>
        <taxon>Stenosarchaea group</taxon>
        <taxon>Halobacteria</taxon>
        <taxon>Halobacteriales</taxon>
        <taxon>Halobacteriaceae</taxon>
    </lineage>
</organism>
<dbReference type="OrthoDB" id="297362at2157"/>
<feature type="domain" description="DUF7835" evidence="1">
    <location>
        <begin position="1"/>
        <end position="61"/>
    </location>
</feature>
<evidence type="ECO:0000313" key="3">
    <source>
        <dbReference type="Proteomes" id="UP000016986"/>
    </source>
</evidence>
<gene>
    <name evidence="2" type="ORF">MBEHAL_0426</name>
</gene>
<protein>
    <recommendedName>
        <fullName evidence="1">DUF7835 domain-containing protein</fullName>
    </recommendedName>
</protein>
<sequence>MSSRRSALDAHVEYCPACERDTEHRVAISLLAARRANPGSREPHRVAVCRDCGAETSTRVSQL</sequence>
<keyword evidence="3" id="KW-1185">Reference proteome</keyword>
<evidence type="ECO:0000313" key="2">
    <source>
        <dbReference type="EMBL" id="GAD51666.1"/>
    </source>
</evidence>
<reference evidence="2 3" key="1">
    <citation type="submission" date="2013-09" db="EMBL/GenBank/DDBJ databases">
        <title>Whole genome sequencing of Halarchaeum acidiphilum strain MH1-52-1.</title>
        <authorList>
            <person name="Shimane Y."/>
            <person name="Minegishi H."/>
            <person name="Nishi S."/>
            <person name="Echigo A."/>
            <person name="Shuto A."/>
            <person name="Konishi M."/>
            <person name="Ito T."/>
            <person name="Ohkuma M."/>
            <person name="Ohta Y."/>
            <person name="Nagano Y."/>
            <person name="Tsubouchi T."/>
            <person name="Mori K."/>
            <person name="Usui K."/>
            <person name="Kamekura M."/>
            <person name="Usami R."/>
            <person name="Takaki Y."/>
            <person name="Hatada Y."/>
        </authorList>
    </citation>
    <scope>NUCLEOTIDE SEQUENCE [LARGE SCALE GENOMIC DNA]</scope>
    <source>
        <strain evidence="2 3">JCM 16109</strain>
    </source>
</reference>
<dbReference type="RefSeq" id="WP_021779676.1">
    <property type="nucleotide sequence ID" value="NZ_BATA01000006.1"/>
</dbReference>
<proteinExistence type="predicted"/>